<evidence type="ECO:0000256" key="6">
    <source>
        <dbReference type="ARBA" id="ARBA00022989"/>
    </source>
</evidence>
<dbReference type="PANTHER" id="PTHR21137">
    <property type="entry name" value="ODORANT RECEPTOR"/>
    <property type="match status" value="1"/>
</dbReference>
<dbReference type="GO" id="GO:0007165">
    <property type="term" value="P:signal transduction"/>
    <property type="evidence" value="ECO:0007669"/>
    <property type="project" value="UniProtKB-KW"/>
</dbReference>
<feature type="transmembrane region" description="Helical" evidence="10">
    <location>
        <begin position="211"/>
        <end position="233"/>
    </location>
</feature>
<feature type="transmembrane region" description="Helical" evidence="10">
    <location>
        <begin position="123"/>
        <end position="149"/>
    </location>
</feature>
<dbReference type="GO" id="GO:0004984">
    <property type="term" value="F:olfactory receptor activity"/>
    <property type="evidence" value="ECO:0007669"/>
    <property type="project" value="InterPro"/>
</dbReference>
<dbReference type="Pfam" id="PF02949">
    <property type="entry name" value="7tm_6"/>
    <property type="match status" value="1"/>
</dbReference>
<evidence type="ECO:0000256" key="1">
    <source>
        <dbReference type="ARBA" id="ARBA00004651"/>
    </source>
</evidence>
<keyword evidence="8 10" id="KW-0675">Receptor</keyword>
<evidence type="ECO:0000256" key="2">
    <source>
        <dbReference type="ARBA" id="ARBA00022475"/>
    </source>
</evidence>
<reference evidence="11" key="1">
    <citation type="journal article" date="2023" name="G3 (Bethesda)">
        <title>Whole genome assemblies of Zophobas morio and Tenebrio molitor.</title>
        <authorList>
            <person name="Kaur S."/>
            <person name="Stinson S.A."/>
            <person name="diCenzo G.C."/>
        </authorList>
    </citation>
    <scope>NUCLEOTIDE SEQUENCE</scope>
    <source>
        <strain evidence="11">QUZm001</strain>
    </source>
</reference>
<keyword evidence="2" id="KW-1003">Cell membrane</keyword>
<dbReference type="InterPro" id="IPR004117">
    <property type="entry name" value="7tm6_olfct_rcpt"/>
</dbReference>
<feature type="transmembrane region" description="Helical" evidence="10">
    <location>
        <begin position="239"/>
        <end position="256"/>
    </location>
</feature>
<organism evidence="11 12">
    <name type="scientific">Zophobas morio</name>
    <dbReference type="NCBI Taxonomy" id="2755281"/>
    <lineage>
        <taxon>Eukaryota</taxon>
        <taxon>Metazoa</taxon>
        <taxon>Ecdysozoa</taxon>
        <taxon>Arthropoda</taxon>
        <taxon>Hexapoda</taxon>
        <taxon>Insecta</taxon>
        <taxon>Pterygota</taxon>
        <taxon>Neoptera</taxon>
        <taxon>Endopterygota</taxon>
        <taxon>Coleoptera</taxon>
        <taxon>Polyphaga</taxon>
        <taxon>Cucujiformia</taxon>
        <taxon>Tenebrionidae</taxon>
        <taxon>Zophobas</taxon>
    </lineage>
</organism>
<dbReference type="PANTHER" id="PTHR21137:SF35">
    <property type="entry name" value="ODORANT RECEPTOR 19A-RELATED"/>
    <property type="match status" value="1"/>
</dbReference>
<dbReference type="AlphaFoldDB" id="A0AA38MQZ4"/>
<keyword evidence="9 10" id="KW-0807">Transducer</keyword>
<keyword evidence="12" id="KW-1185">Reference proteome</keyword>
<proteinExistence type="inferred from homology"/>
<evidence type="ECO:0000256" key="10">
    <source>
        <dbReference type="RuleBase" id="RU351113"/>
    </source>
</evidence>
<protein>
    <recommendedName>
        <fullName evidence="10">Odorant receptor</fullName>
    </recommendedName>
</protein>
<keyword evidence="6 10" id="KW-1133">Transmembrane helix</keyword>
<comment type="similarity">
    <text evidence="10">Belongs to the insect chemoreceptor superfamily. Heteromeric odorant receptor channel (TC 1.A.69) family.</text>
</comment>
<evidence type="ECO:0000256" key="4">
    <source>
        <dbReference type="ARBA" id="ARBA00022692"/>
    </source>
</evidence>
<comment type="subcellular location">
    <subcellularLocation>
        <location evidence="1 10">Cell membrane</location>
        <topology evidence="1 10">Multi-pass membrane protein</topology>
    </subcellularLocation>
</comment>
<comment type="caution">
    <text evidence="11">The sequence shown here is derived from an EMBL/GenBank/DDBJ whole genome shotgun (WGS) entry which is preliminary data.</text>
</comment>
<dbReference type="Proteomes" id="UP001168821">
    <property type="component" value="Unassembled WGS sequence"/>
</dbReference>
<feature type="transmembrane region" description="Helical" evidence="10">
    <location>
        <begin position="20"/>
        <end position="43"/>
    </location>
</feature>
<feature type="transmembrane region" description="Helical" evidence="10">
    <location>
        <begin position="76"/>
        <end position="95"/>
    </location>
</feature>
<evidence type="ECO:0000256" key="3">
    <source>
        <dbReference type="ARBA" id="ARBA00022606"/>
    </source>
</evidence>
<evidence type="ECO:0000256" key="5">
    <source>
        <dbReference type="ARBA" id="ARBA00022725"/>
    </source>
</evidence>
<name>A0AA38MQZ4_9CUCU</name>
<keyword evidence="5 10" id="KW-0552">Olfaction</keyword>
<comment type="caution">
    <text evidence="10">Lacks conserved residue(s) required for the propagation of feature annotation.</text>
</comment>
<sequence length="342" mass="40114">MFLTTVSLLQLVLFLQKFNLHYFIQFGPSFFIILYLLTALIYVPQTKKLVLEYVQELKHDNNSSCKDNKKELIRAVTYMISSLIFAVIAGILFAIPSEEDKDIFYPFSLSQEFFPELEYFVTWGFKCCCVPLGCAGAISPAHYLAYAVLHFKLQANVLLHNIENINKNYENNEFLDTESQNVIKKRLLFCLKHHISVSRYTKTSMRRAENLVLILELEGCFLFISIVIHIFTVDELTSQLWYWRFLLLTLCSFLVLSGNSTYGQKIEDASDDIFYRLVNVKWYNWNQENKELYLMFLTNTQKPFRLKFSENISMNCRQGVEIGKTFFSFMSVAYQLRNSIKH</sequence>
<dbReference type="GO" id="GO:0005549">
    <property type="term" value="F:odorant binding"/>
    <property type="evidence" value="ECO:0007669"/>
    <property type="project" value="InterPro"/>
</dbReference>
<dbReference type="EMBL" id="JALNTZ010000002">
    <property type="protein sequence ID" value="KAJ3664329.1"/>
    <property type="molecule type" value="Genomic_DNA"/>
</dbReference>
<keyword evidence="3 10" id="KW-0716">Sensory transduction</keyword>
<evidence type="ECO:0000256" key="8">
    <source>
        <dbReference type="ARBA" id="ARBA00023170"/>
    </source>
</evidence>
<keyword evidence="7 10" id="KW-0472">Membrane</keyword>
<evidence type="ECO:0000256" key="9">
    <source>
        <dbReference type="ARBA" id="ARBA00023224"/>
    </source>
</evidence>
<evidence type="ECO:0000313" key="12">
    <source>
        <dbReference type="Proteomes" id="UP001168821"/>
    </source>
</evidence>
<evidence type="ECO:0000313" key="11">
    <source>
        <dbReference type="EMBL" id="KAJ3664329.1"/>
    </source>
</evidence>
<dbReference type="GO" id="GO:0005886">
    <property type="term" value="C:plasma membrane"/>
    <property type="evidence" value="ECO:0007669"/>
    <property type="project" value="UniProtKB-SubCell"/>
</dbReference>
<evidence type="ECO:0000256" key="7">
    <source>
        <dbReference type="ARBA" id="ARBA00023136"/>
    </source>
</evidence>
<gene>
    <name evidence="11" type="ORF">Zmor_008510</name>
</gene>
<accession>A0AA38MQZ4</accession>
<keyword evidence="4 10" id="KW-0812">Transmembrane</keyword>